<dbReference type="InterPro" id="IPR013324">
    <property type="entry name" value="RNA_pol_sigma_r3/r4-like"/>
</dbReference>
<protein>
    <submittedName>
        <fullName evidence="7">RNA polymerase sigma factor</fullName>
    </submittedName>
</protein>
<comment type="caution">
    <text evidence="7">The sequence shown here is derived from an EMBL/GenBank/DDBJ whole genome shotgun (WGS) entry which is preliminary data.</text>
</comment>
<feature type="domain" description="RNA polymerase sigma-70 region 2" evidence="5">
    <location>
        <begin position="38"/>
        <end position="101"/>
    </location>
</feature>
<dbReference type="GO" id="GO:0016987">
    <property type="term" value="F:sigma factor activity"/>
    <property type="evidence" value="ECO:0007669"/>
    <property type="project" value="UniProtKB-KW"/>
</dbReference>
<dbReference type="SUPFAM" id="SSF88659">
    <property type="entry name" value="Sigma3 and sigma4 domains of RNA polymerase sigma factors"/>
    <property type="match status" value="1"/>
</dbReference>
<dbReference type="GO" id="GO:0003677">
    <property type="term" value="F:DNA binding"/>
    <property type="evidence" value="ECO:0007669"/>
    <property type="project" value="InterPro"/>
</dbReference>
<dbReference type="Pfam" id="PF08281">
    <property type="entry name" value="Sigma70_r4_2"/>
    <property type="match status" value="1"/>
</dbReference>
<proteinExistence type="inferred from homology"/>
<dbReference type="PANTHER" id="PTHR43133:SF66">
    <property type="entry name" value="ECF RNA POLYMERASE SIGMA FACTOR SIGK"/>
    <property type="match status" value="1"/>
</dbReference>
<dbReference type="GO" id="GO:0006352">
    <property type="term" value="P:DNA-templated transcription initiation"/>
    <property type="evidence" value="ECO:0007669"/>
    <property type="project" value="InterPro"/>
</dbReference>
<reference evidence="7 8" key="1">
    <citation type="submission" date="2018-10" db="EMBL/GenBank/DDBJ databases">
        <title>Marmoricola sp. 4Q3S-7 whole genome shotgun sequence.</title>
        <authorList>
            <person name="Li F."/>
        </authorList>
    </citation>
    <scope>NUCLEOTIDE SEQUENCE [LARGE SCALE GENOMIC DNA]</scope>
    <source>
        <strain evidence="7 8">4Q3S-7</strain>
    </source>
</reference>
<evidence type="ECO:0000313" key="8">
    <source>
        <dbReference type="Proteomes" id="UP000281708"/>
    </source>
</evidence>
<evidence type="ECO:0000259" key="5">
    <source>
        <dbReference type="Pfam" id="PF04542"/>
    </source>
</evidence>
<dbReference type="InterPro" id="IPR039425">
    <property type="entry name" value="RNA_pol_sigma-70-like"/>
</dbReference>
<dbReference type="OrthoDB" id="5501064at2"/>
<keyword evidence="4" id="KW-0804">Transcription</keyword>
<evidence type="ECO:0000259" key="6">
    <source>
        <dbReference type="Pfam" id="PF08281"/>
    </source>
</evidence>
<comment type="similarity">
    <text evidence="1">Belongs to the sigma-70 factor family. ECF subfamily.</text>
</comment>
<dbReference type="Gene3D" id="1.10.10.10">
    <property type="entry name" value="Winged helix-like DNA-binding domain superfamily/Winged helix DNA-binding domain"/>
    <property type="match status" value="1"/>
</dbReference>
<evidence type="ECO:0000256" key="3">
    <source>
        <dbReference type="ARBA" id="ARBA00023082"/>
    </source>
</evidence>
<evidence type="ECO:0000256" key="2">
    <source>
        <dbReference type="ARBA" id="ARBA00023015"/>
    </source>
</evidence>
<evidence type="ECO:0000313" key="7">
    <source>
        <dbReference type="EMBL" id="RLV48381.1"/>
    </source>
</evidence>
<dbReference type="Pfam" id="PF04542">
    <property type="entry name" value="Sigma70_r2"/>
    <property type="match status" value="1"/>
</dbReference>
<dbReference type="SUPFAM" id="SSF88946">
    <property type="entry name" value="Sigma2 domain of RNA polymerase sigma factors"/>
    <property type="match status" value="1"/>
</dbReference>
<dbReference type="InterPro" id="IPR036388">
    <property type="entry name" value="WH-like_DNA-bd_sf"/>
</dbReference>
<dbReference type="InterPro" id="IPR014284">
    <property type="entry name" value="RNA_pol_sigma-70_dom"/>
</dbReference>
<name>A0A3L8P040_9ACTN</name>
<accession>A0A3L8P040</accession>
<gene>
    <name evidence="7" type="ORF">D9V37_16700</name>
</gene>
<dbReference type="EMBL" id="RDBE01000010">
    <property type="protein sequence ID" value="RLV48381.1"/>
    <property type="molecule type" value="Genomic_DNA"/>
</dbReference>
<dbReference type="InterPro" id="IPR007627">
    <property type="entry name" value="RNA_pol_sigma70_r2"/>
</dbReference>
<keyword evidence="8" id="KW-1185">Reference proteome</keyword>
<keyword evidence="3" id="KW-0731">Sigma factor</keyword>
<dbReference type="InterPro" id="IPR013249">
    <property type="entry name" value="RNA_pol_sigma70_r4_t2"/>
</dbReference>
<dbReference type="Proteomes" id="UP000281708">
    <property type="component" value="Unassembled WGS sequence"/>
</dbReference>
<evidence type="ECO:0000256" key="1">
    <source>
        <dbReference type="ARBA" id="ARBA00010641"/>
    </source>
</evidence>
<sequence length="203" mass="21922">MGQDAVEASWGGRHDLESALAAARAGDEQGFAEVWRALHPPLLRYLTVRGDDAPEDLAADTWMHVVRGLAGFSGGVPEFRAWLFTIARHRAVDQARARDRRPRLVLGADDAAMPETGVAPSAEHEVDEREATARALRLVATLPALQAEMVVLRVVAGLDVADVARLLGKKPGTVRVTVHRALRALAKGLRESPEAPPGREVGW</sequence>
<organism evidence="7 8">
    <name type="scientific">Nocardioides mangrovicus</name>
    <dbReference type="NCBI Taxonomy" id="2478913"/>
    <lineage>
        <taxon>Bacteria</taxon>
        <taxon>Bacillati</taxon>
        <taxon>Actinomycetota</taxon>
        <taxon>Actinomycetes</taxon>
        <taxon>Propionibacteriales</taxon>
        <taxon>Nocardioidaceae</taxon>
        <taxon>Nocardioides</taxon>
    </lineage>
</organism>
<feature type="domain" description="RNA polymerase sigma factor 70 region 4 type 2" evidence="6">
    <location>
        <begin position="135"/>
        <end position="185"/>
    </location>
</feature>
<dbReference type="InterPro" id="IPR013325">
    <property type="entry name" value="RNA_pol_sigma_r2"/>
</dbReference>
<dbReference type="Gene3D" id="1.10.1740.10">
    <property type="match status" value="1"/>
</dbReference>
<dbReference type="PANTHER" id="PTHR43133">
    <property type="entry name" value="RNA POLYMERASE ECF-TYPE SIGMA FACTO"/>
    <property type="match status" value="1"/>
</dbReference>
<dbReference type="AlphaFoldDB" id="A0A3L8P040"/>
<evidence type="ECO:0000256" key="4">
    <source>
        <dbReference type="ARBA" id="ARBA00023163"/>
    </source>
</evidence>
<keyword evidence="2" id="KW-0805">Transcription regulation</keyword>
<dbReference type="NCBIfam" id="TIGR02937">
    <property type="entry name" value="sigma70-ECF"/>
    <property type="match status" value="1"/>
</dbReference>